<keyword evidence="3" id="KW-1185">Reference proteome</keyword>
<name>A0ABU5IHS8_9BURK</name>
<sequence>MKPAPANLANRLRGLWPARGRRALPLAALLLGLAVVDVHVPLTRPRVEAVVVLDITQSMDVADVQLDGRTVSRLALAKAALHEALGALPCGSRVGLGVFTEHRSVLLLTPLEVCEHLQELRGTLARVDGRMAWSGNSEVSKGFNGALRLVRALPQRPALVFVTDGHEAPPLNPRYRPPMDVEPGQDAGWLIGVGGLQLAPIPRSDPEGRPLGTWGAQEVAQVDPYSRGRGGSVQGEQMVEEAGGAAPPPDLGATPGREHLSSLREPYLRRLAQETGLRYARLQSAGQMLPLLRDPALAQPQRHAESLRPVLALLALALLALRHGRRARAAG</sequence>
<dbReference type="EMBL" id="JAXOJX010000028">
    <property type="protein sequence ID" value="MDZ5458334.1"/>
    <property type="molecule type" value="Genomic_DNA"/>
</dbReference>
<dbReference type="SUPFAM" id="SSF53300">
    <property type="entry name" value="vWA-like"/>
    <property type="match status" value="1"/>
</dbReference>
<dbReference type="InterPro" id="IPR002035">
    <property type="entry name" value="VWF_A"/>
</dbReference>
<dbReference type="Proteomes" id="UP001293718">
    <property type="component" value="Unassembled WGS sequence"/>
</dbReference>
<evidence type="ECO:0000313" key="2">
    <source>
        <dbReference type="EMBL" id="MDZ5458334.1"/>
    </source>
</evidence>
<comment type="caution">
    <text evidence="2">The sequence shown here is derived from an EMBL/GenBank/DDBJ whole genome shotgun (WGS) entry which is preliminary data.</text>
</comment>
<dbReference type="RefSeq" id="WP_322466434.1">
    <property type="nucleotide sequence ID" value="NZ_JAXOJX010000028.1"/>
</dbReference>
<dbReference type="CDD" id="cd00198">
    <property type="entry name" value="vWFA"/>
    <property type="match status" value="1"/>
</dbReference>
<feature type="domain" description="VWFA" evidence="1">
    <location>
        <begin position="50"/>
        <end position="166"/>
    </location>
</feature>
<proteinExistence type="predicted"/>
<evidence type="ECO:0000259" key="1">
    <source>
        <dbReference type="Pfam" id="PF13519"/>
    </source>
</evidence>
<reference evidence="2 3" key="1">
    <citation type="submission" date="2023-11" db="EMBL/GenBank/DDBJ databases">
        <title>Draft genome of Azohydromonas lata strain H1 (DSM1123), a polyhydroxyalkanoate producer.</title>
        <authorList>
            <person name="Traversa D."/>
            <person name="D'Addabbo P."/>
            <person name="Pazzani C."/>
            <person name="Manzari C."/>
            <person name="Chiara M."/>
            <person name="Scrascia M."/>
        </authorList>
    </citation>
    <scope>NUCLEOTIDE SEQUENCE [LARGE SCALE GENOMIC DNA]</scope>
    <source>
        <strain evidence="2 3">H1</strain>
    </source>
</reference>
<accession>A0ABU5IHS8</accession>
<organism evidence="2 3">
    <name type="scientific">Azohydromonas lata</name>
    <dbReference type="NCBI Taxonomy" id="45677"/>
    <lineage>
        <taxon>Bacteria</taxon>
        <taxon>Pseudomonadati</taxon>
        <taxon>Pseudomonadota</taxon>
        <taxon>Betaproteobacteria</taxon>
        <taxon>Burkholderiales</taxon>
        <taxon>Sphaerotilaceae</taxon>
        <taxon>Azohydromonas</taxon>
    </lineage>
</organism>
<dbReference type="InterPro" id="IPR036465">
    <property type="entry name" value="vWFA_dom_sf"/>
</dbReference>
<evidence type="ECO:0000313" key="3">
    <source>
        <dbReference type="Proteomes" id="UP001293718"/>
    </source>
</evidence>
<dbReference type="Pfam" id="PF13519">
    <property type="entry name" value="VWA_2"/>
    <property type="match status" value="1"/>
</dbReference>
<protein>
    <submittedName>
        <fullName evidence="2">VWA domain-containing protein</fullName>
    </submittedName>
</protein>
<dbReference type="Gene3D" id="3.40.50.410">
    <property type="entry name" value="von Willebrand factor, type A domain"/>
    <property type="match status" value="1"/>
</dbReference>
<gene>
    <name evidence="2" type="ORF">SM757_17300</name>
</gene>